<comment type="caution">
    <text evidence="2">The sequence shown here is derived from an EMBL/GenBank/DDBJ whole genome shotgun (WGS) entry which is preliminary data.</text>
</comment>
<evidence type="ECO:0000256" key="1">
    <source>
        <dbReference type="SAM" id="MobiDB-lite"/>
    </source>
</evidence>
<dbReference type="AlphaFoldDB" id="A0A1V8TAU9"/>
<evidence type="ECO:0000313" key="3">
    <source>
        <dbReference type="Proteomes" id="UP000192596"/>
    </source>
</evidence>
<feature type="region of interest" description="Disordered" evidence="1">
    <location>
        <begin position="1"/>
        <end position="22"/>
    </location>
</feature>
<proteinExistence type="predicted"/>
<dbReference type="Proteomes" id="UP000192596">
    <property type="component" value="Unassembled WGS sequence"/>
</dbReference>
<keyword evidence="3" id="KW-1185">Reference proteome</keyword>
<gene>
    <name evidence="2" type="ORF">B0A48_06375</name>
</gene>
<sequence>MSSPKTSNAPTRTSTMDTVPDDARTDAAWSTTATCSSSHTQSIHDQVVNNKQSTSSSTMQVSYALQRWLDQKPEEEHWKLFIDTSCRARRADEYEEGVIEAMVLEELGSAGLILTKIKREGVGRRCQNPCLIDGG</sequence>
<evidence type="ECO:0000313" key="2">
    <source>
        <dbReference type="EMBL" id="OQO08505.1"/>
    </source>
</evidence>
<reference evidence="3" key="1">
    <citation type="submission" date="2017-03" db="EMBL/GenBank/DDBJ databases">
        <title>Genomes of endolithic fungi from Antarctica.</title>
        <authorList>
            <person name="Coleine C."/>
            <person name="Masonjones S."/>
            <person name="Stajich J.E."/>
        </authorList>
    </citation>
    <scope>NUCLEOTIDE SEQUENCE [LARGE SCALE GENOMIC DNA]</scope>
    <source>
        <strain evidence="3">CCFEE 5527</strain>
    </source>
</reference>
<accession>A0A1V8TAU9</accession>
<dbReference type="InParanoid" id="A0A1V8TAU9"/>
<organism evidence="2 3">
    <name type="scientific">Cryoendolithus antarcticus</name>
    <dbReference type="NCBI Taxonomy" id="1507870"/>
    <lineage>
        <taxon>Eukaryota</taxon>
        <taxon>Fungi</taxon>
        <taxon>Dikarya</taxon>
        <taxon>Ascomycota</taxon>
        <taxon>Pezizomycotina</taxon>
        <taxon>Dothideomycetes</taxon>
        <taxon>Dothideomycetidae</taxon>
        <taxon>Cladosporiales</taxon>
        <taxon>Cladosporiaceae</taxon>
        <taxon>Cryoendolithus</taxon>
    </lineage>
</organism>
<feature type="compositionally biased region" description="Polar residues" evidence="1">
    <location>
        <begin position="1"/>
        <end position="17"/>
    </location>
</feature>
<name>A0A1V8TAU9_9PEZI</name>
<protein>
    <submittedName>
        <fullName evidence="2">Uncharacterized protein</fullName>
    </submittedName>
</protein>
<dbReference type="OrthoDB" id="5127641at2759"/>
<dbReference type="EMBL" id="NAJO01000012">
    <property type="protein sequence ID" value="OQO08505.1"/>
    <property type="molecule type" value="Genomic_DNA"/>
</dbReference>